<evidence type="ECO:0000313" key="1">
    <source>
        <dbReference type="EMBL" id="CDW84591.1"/>
    </source>
</evidence>
<dbReference type="InParanoid" id="A0A078ARI4"/>
<proteinExistence type="predicted"/>
<reference evidence="1 2" key="1">
    <citation type="submission" date="2014-06" db="EMBL/GenBank/DDBJ databases">
        <authorList>
            <person name="Swart Estienne"/>
        </authorList>
    </citation>
    <scope>NUCLEOTIDE SEQUENCE [LARGE SCALE GENOMIC DNA]</scope>
    <source>
        <strain evidence="1 2">130c</strain>
    </source>
</reference>
<dbReference type="Proteomes" id="UP000039865">
    <property type="component" value="Unassembled WGS sequence"/>
</dbReference>
<gene>
    <name evidence="1" type="primary">Contig13646.g14551</name>
    <name evidence="1" type="ORF">STYLEM_13656</name>
</gene>
<dbReference type="AlphaFoldDB" id="A0A078ARI4"/>
<dbReference type="OrthoDB" id="298603at2759"/>
<evidence type="ECO:0000313" key="2">
    <source>
        <dbReference type="Proteomes" id="UP000039865"/>
    </source>
</evidence>
<name>A0A078ARI4_STYLE</name>
<sequence>MMVLSENVQTANFGVEKNYKCPTSFNETLQGSYASKETRYFQLLIGGCNQVILNKTKPNLKCANDSDIKKILDDVELNLLISNQFVDVNEKEGNPIKTLIENYYATSKSELNQASVIRLGQNFLIKNSSPLSNRISSQNITYYTI</sequence>
<dbReference type="EMBL" id="CCKQ01012959">
    <property type="protein sequence ID" value="CDW84591.1"/>
    <property type="molecule type" value="Genomic_DNA"/>
</dbReference>
<organism evidence="1 2">
    <name type="scientific">Stylonychia lemnae</name>
    <name type="common">Ciliate</name>
    <dbReference type="NCBI Taxonomy" id="5949"/>
    <lineage>
        <taxon>Eukaryota</taxon>
        <taxon>Sar</taxon>
        <taxon>Alveolata</taxon>
        <taxon>Ciliophora</taxon>
        <taxon>Intramacronucleata</taxon>
        <taxon>Spirotrichea</taxon>
        <taxon>Stichotrichia</taxon>
        <taxon>Sporadotrichida</taxon>
        <taxon>Oxytrichidae</taxon>
        <taxon>Stylonychinae</taxon>
        <taxon>Stylonychia</taxon>
    </lineage>
</organism>
<keyword evidence="2" id="KW-1185">Reference proteome</keyword>
<accession>A0A078ARI4</accession>
<protein>
    <submittedName>
        <fullName evidence="1">Uncharacterized protein</fullName>
    </submittedName>
</protein>